<dbReference type="PROSITE" id="PS50195">
    <property type="entry name" value="PX"/>
    <property type="match status" value="1"/>
</dbReference>
<feature type="compositionally biased region" description="Low complexity" evidence="2">
    <location>
        <begin position="173"/>
        <end position="193"/>
    </location>
</feature>
<dbReference type="GO" id="GO:0035091">
    <property type="term" value="F:phosphatidylinositol binding"/>
    <property type="evidence" value="ECO:0007669"/>
    <property type="project" value="InterPro"/>
</dbReference>
<evidence type="ECO:0000256" key="2">
    <source>
        <dbReference type="SAM" id="MobiDB-lite"/>
    </source>
</evidence>
<feature type="domain" description="PX" evidence="3">
    <location>
        <begin position="1"/>
        <end position="111"/>
    </location>
</feature>
<sequence length="906" mass="99637">MPAPPLTRALEIKTRTEGKTVFYDIFGSADGPLLKTTRFSELTQLHASLAKEAPLFVAKLPSKTLRHNTTPSFVESRRLDIKQYFVAAVGDPQVMACETLKKFFAESLVADEEGLSLADDSDIGMPPAPEVEEEEPFQVEKMSTLDQELMDQLCKKETLFQDAKVTKTALETSLSQGDSSSKSKIAEAESVASLEREAGARLTRHRESLEAFGQSLDAKRGKQADKEAEHNAAIGRLSEEIADASQQTQEKRSRLEAARRAREETAAAVRANVEACQTVVMDAAAHHKAAVDRYSAMTAAIDQLSQHLATRSSEATLAQVELEARSSAVSGLENENAQAVEARRLAEGQMRVAKAAHESHVKDSARRLRAHEFEVRRAEERATAALTLQDLATRNQIVGDDRSALDEADKKARIATEVANEAVQASRARRDAGRKADVETAAKLKAFTEKANLDFSKREHVAERAAERLAANKTTQLDAMKAHACAQASLNAVKSELETHKSHLDGPLQADVDASTRILKEKEEALTAAQQQQSEAPQRHVVDAEALVLERQMEAEATLVQAVDEARISAAETHEDAQERKDESGPSQELDLLLTSATGHFHDQKQLEEKASQAYQDALDAVHGAKQELQECKHRLEQHKAAAWLERSAAEDEAVSAEREAADLDVELATAVEEPVHEDLLAPSGDVAPEEESFKEVPDDETVDTREPDEFSVAVEEPEEIPVESPADLEKLQQLAAERRAREEERDRKRNHALQKRKEVEDKIREHDEKSIELTQEIASTEARVKNLEDVADERKAALEAAQAATQVASDEMKSLEEQQKSAPKIAAPLELLVRAELDMLSGLVKVHTDEEERVLRDAKAAAAAWDEERRTLSVTLHNASVQVSVAKDAVQATKDLRQSVTTTAP</sequence>
<feature type="compositionally biased region" description="Basic and acidic residues" evidence="2">
    <location>
        <begin position="737"/>
        <end position="748"/>
    </location>
</feature>
<feature type="coiled-coil region" evidence="1">
    <location>
        <begin position="329"/>
        <end position="381"/>
    </location>
</feature>
<name>A0A7S1ASX6_NOCSC</name>
<proteinExistence type="predicted"/>
<feature type="compositionally biased region" description="Basic and acidic residues" evidence="2">
    <location>
        <begin position="756"/>
        <end position="770"/>
    </location>
</feature>
<feature type="region of interest" description="Disordered" evidence="2">
    <location>
        <begin position="171"/>
        <end position="193"/>
    </location>
</feature>
<evidence type="ECO:0000259" key="3">
    <source>
        <dbReference type="PROSITE" id="PS50195"/>
    </source>
</evidence>
<evidence type="ECO:0000256" key="1">
    <source>
        <dbReference type="SAM" id="Coils"/>
    </source>
</evidence>
<dbReference type="InterPro" id="IPR001683">
    <property type="entry name" value="PX_dom"/>
</dbReference>
<organism evidence="4">
    <name type="scientific">Noctiluca scintillans</name>
    <name type="common">Sea sparkle</name>
    <name type="synonym">Red tide dinoflagellate</name>
    <dbReference type="NCBI Taxonomy" id="2966"/>
    <lineage>
        <taxon>Eukaryota</taxon>
        <taxon>Sar</taxon>
        <taxon>Alveolata</taxon>
        <taxon>Dinophyceae</taxon>
        <taxon>Noctilucales</taxon>
        <taxon>Noctilucaceae</taxon>
        <taxon>Noctiluca</taxon>
    </lineage>
</organism>
<evidence type="ECO:0000313" key="4">
    <source>
        <dbReference type="EMBL" id="CAD8864229.1"/>
    </source>
</evidence>
<dbReference type="EMBL" id="HBFQ01054263">
    <property type="protein sequence ID" value="CAD8864229.1"/>
    <property type="molecule type" value="Transcribed_RNA"/>
</dbReference>
<dbReference type="AlphaFoldDB" id="A0A7S1ASX6"/>
<keyword evidence="1" id="KW-0175">Coiled coil</keyword>
<gene>
    <name evidence="4" type="ORF">NSCI0253_LOCUS38584</name>
</gene>
<dbReference type="Pfam" id="PF00787">
    <property type="entry name" value="PX"/>
    <property type="match status" value="1"/>
</dbReference>
<dbReference type="SUPFAM" id="SSF64268">
    <property type="entry name" value="PX domain"/>
    <property type="match status" value="1"/>
</dbReference>
<feature type="compositionally biased region" description="Basic and acidic residues" evidence="2">
    <location>
        <begin position="692"/>
        <end position="709"/>
    </location>
</feature>
<accession>A0A7S1ASX6</accession>
<reference evidence="4" key="1">
    <citation type="submission" date="2021-01" db="EMBL/GenBank/DDBJ databases">
        <authorList>
            <person name="Corre E."/>
            <person name="Pelletier E."/>
            <person name="Niang G."/>
            <person name="Scheremetjew M."/>
            <person name="Finn R."/>
            <person name="Kale V."/>
            <person name="Holt S."/>
            <person name="Cochrane G."/>
            <person name="Meng A."/>
            <person name="Brown T."/>
            <person name="Cohen L."/>
        </authorList>
    </citation>
    <scope>NUCLEOTIDE SEQUENCE</scope>
</reference>
<dbReference type="InterPro" id="IPR036871">
    <property type="entry name" value="PX_dom_sf"/>
</dbReference>
<dbReference type="CDD" id="cd06093">
    <property type="entry name" value="PX_domain"/>
    <property type="match status" value="1"/>
</dbReference>
<protein>
    <recommendedName>
        <fullName evidence="3">PX domain-containing protein</fullName>
    </recommendedName>
</protein>
<dbReference type="Gene3D" id="3.30.1520.10">
    <property type="entry name" value="Phox-like domain"/>
    <property type="match status" value="1"/>
</dbReference>
<feature type="region of interest" description="Disordered" evidence="2">
    <location>
        <begin position="673"/>
        <end position="770"/>
    </location>
</feature>